<evidence type="ECO:0000256" key="1">
    <source>
        <dbReference type="ARBA" id="ARBA00023268"/>
    </source>
</evidence>
<dbReference type="PANTHER" id="PTHR37984">
    <property type="entry name" value="PROTEIN CBG26694"/>
    <property type="match status" value="1"/>
</dbReference>
<dbReference type="InterPro" id="IPR050951">
    <property type="entry name" value="Retrovirus_Pol_polyprotein"/>
</dbReference>
<dbReference type="Proteomes" id="UP001151760">
    <property type="component" value="Unassembled WGS sequence"/>
</dbReference>
<keyword evidence="4" id="KW-0695">RNA-directed DNA polymerase</keyword>
<organism evidence="4 5">
    <name type="scientific">Tanacetum coccineum</name>
    <dbReference type="NCBI Taxonomy" id="301880"/>
    <lineage>
        <taxon>Eukaryota</taxon>
        <taxon>Viridiplantae</taxon>
        <taxon>Streptophyta</taxon>
        <taxon>Embryophyta</taxon>
        <taxon>Tracheophyta</taxon>
        <taxon>Spermatophyta</taxon>
        <taxon>Magnoliopsida</taxon>
        <taxon>eudicotyledons</taxon>
        <taxon>Gunneridae</taxon>
        <taxon>Pentapetalae</taxon>
        <taxon>asterids</taxon>
        <taxon>campanulids</taxon>
        <taxon>Asterales</taxon>
        <taxon>Asteraceae</taxon>
        <taxon>Asteroideae</taxon>
        <taxon>Anthemideae</taxon>
        <taxon>Anthemidinae</taxon>
        <taxon>Tanacetum</taxon>
    </lineage>
</organism>
<dbReference type="GO" id="GO:0003964">
    <property type="term" value="F:RNA-directed DNA polymerase activity"/>
    <property type="evidence" value="ECO:0007669"/>
    <property type="project" value="UniProtKB-KW"/>
</dbReference>
<feature type="compositionally biased region" description="Polar residues" evidence="2">
    <location>
        <begin position="50"/>
        <end position="75"/>
    </location>
</feature>
<evidence type="ECO:0000256" key="2">
    <source>
        <dbReference type="SAM" id="MobiDB-lite"/>
    </source>
</evidence>
<reference evidence="4" key="2">
    <citation type="submission" date="2022-01" db="EMBL/GenBank/DDBJ databases">
        <authorList>
            <person name="Yamashiro T."/>
            <person name="Shiraishi A."/>
            <person name="Satake H."/>
            <person name="Nakayama K."/>
        </authorList>
    </citation>
    <scope>NUCLEOTIDE SEQUENCE</scope>
</reference>
<dbReference type="InterPro" id="IPR043128">
    <property type="entry name" value="Rev_trsase/Diguanyl_cyclase"/>
</dbReference>
<dbReference type="Gene3D" id="3.10.10.10">
    <property type="entry name" value="HIV Type 1 Reverse Transcriptase, subunit A, domain 1"/>
    <property type="match status" value="1"/>
</dbReference>
<dbReference type="Pfam" id="PF17919">
    <property type="entry name" value="RT_RNaseH_2"/>
    <property type="match status" value="1"/>
</dbReference>
<keyword evidence="4" id="KW-0808">Transferase</keyword>
<dbReference type="PANTHER" id="PTHR37984:SF5">
    <property type="entry name" value="PROTEIN NYNRIN-LIKE"/>
    <property type="match status" value="1"/>
</dbReference>
<gene>
    <name evidence="4" type="ORF">Tco_0656184</name>
</gene>
<keyword evidence="5" id="KW-1185">Reference proteome</keyword>
<keyword evidence="4" id="KW-0548">Nucleotidyltransferase</keyword>
<protein>
    <submittedName>
        <fullName evidence="4">Reverse transcriptase domain-containing protein</fullName>
    </submittedName>
</protein>
<feature type="region of interest" description="Disordered" evidence="2">
    <location>
        <begin position="117"/>
        <end position="148"/>
    </location>
</feature>
<dbReference type="SUPFAM" id="SSF56672">
    <property type="entry name" value="DNA/RNA polymerases"/>
    <property type="match status" value="1"/>
</dbReference>
<feature type="compositionally biased region" description="Basic and acidic residues" evidence="2">
    <location>
        <begin position="121"/>
        <end position="130"/>
    </location>
</feature>
<feature type="region of interest" description="Disordered" evidence="2">
    <location>
        <begin position="50"/>
        <end position="83"/>
    </location>
</feature>
<dbReference type="InterPro" id="IPR043502">
    <property type="entry name" value="DNA/RNA_pol_sf"/>
</dbReference>
<proteinExistence type="predicted"/>
<accession>A0ABQ4X8P7</accession>
<keyword evidence="1" id="KW-0511">Multifunctional enzyme</keyword>
<evidence type="ECO:0000259" key="3">
    <source>
        <dbReference type="Pfam" id="PF17919"/>
    </source>
</evidence>
<reference evidence="4" key="1">
    <citation type="journal article" date="2022" name="Int. J. Mol. Sci.">
        <title>Draft Genome of Tanacetum Coccineum: Genomic Comparison of Closely Related Tanacetum-Family Plants.</title>
        <authorList>
            <person name="Yamashiro T."/>
            <person name="Shiraishi A."/>
            <person name="Nakayama K."/>
            <person name="Satake H."/>
        </authorList>
    </citation>
    <scope>NUCLEOTIDE SEQUENCE</scope>
</reference>
<evidence type="ECO:0000313" key="5">
    <source>
        <dbReference type="Proteomes" id="UP001151760"/>
    </source>
</evidence>
<name>A0ABQ4X8P7_9ASTR</name>
<sequence length="632" mass="72170">MREFAVAQKAANDFVKNQFYNLKTKVEQGQKNHQAAIQDLETKFGRIFNHQSSRPMGTLPSNTQTNPKPLTSNNKPYRPPLARNEHVNSVFIRSGKTYDPPVNPNSKPVIFLDDSEDEADKVEKEAEPLPKKPTHADPPPLKAYKPKNSYPRRLHKEKMEARYVIFLDMIKEGRINVPLVDVLAGMPNYGKFLKDLVSNKSKMEQISDAFLTEECSAILQNKLPPKLGDSRSFLIPCKLANSVEYLALADLGLSINLMPYSLVKNKELNLVIKEDRATFLINKGMQHSHLNDDTCFRMNVIDEVTEDELDALLDDSKPFLIKDDFEELPPKDELRIKTSIQDPPTDLEMKTLPKHLEYAFLEENSFLPVVISALLEQNEKERLDDVKLVIQRQRRLNPNMKEVVNKEIIKLLNVGIIYTIEDSPWVSPVHCVPKKGGMTVVTNEDNKLVATRTVTGWRVCIYYRHKVSSKGLEVDKAKIDVIAKLPPPTNVKAVRSFLGHVGFYRRFIKDFSKISRPMTKLLEKDSVFNFDEECNKAFETLKEKLTNAPIMVSPNWSLPFELMCDARDIAIGAVLGQHHSAIKYMFSKQDAKPCLIRWISLLQEFDIEIKNKKGAENVIADHLSRLEKPNLK</sequence>
<evidence type="ECO:0000313" key="4">
    <source>
        <dbReference type="EMBL" id="GJS61400.1"/>
    </source>
</evidence>
<dbReference type="InterPro" id="IPR041577">
    <property type="entry name" value="RT_RNaseH_2"/>
</dbReference>
<comment type="caution">
    <text evidence="4">The sequence shown here is derived from an EMBL/GenBank/DDBJ whole genome shotgun (WGS) entry which is preliminary data.</text>
</comment>
<dbReference type="Gene3D" id="3.30.70.270">
    <property type="match status" value="1"/>
</dbReference>
<feature type="domain" description="Reverse transcriptase/retrotransposon-derived protein RNase H-like" evidence="3">
    <location>
        <begin position="530"/>
        <end position="581"/>
    </location>
</feature>
<dbReference type="EMBL" id="BQNB010009288">
    <property type="protein sequence ID" value="GJS61400.1"/>
    <property type="molecule type" value="Genomic_DNA"/>
</dbReference>